<keyword evidence="2" id="KW-1185">Reference proteome</keyword>
<protein>
    <submittedName>
        <fullName evidence="1">Uncharacterized protein</fullName>
    </submittedName>
</protein>
<evidence type="ECO:0000313" key="1">
    <source>
        <dbReference type="EMBL" id="MED6116740.1"/>
    </source>
</evidence>
<gene>
    <name evidence="1" type="ORF">PIB30_102996</name>
</gene>
<dbReference type="Proteomes" id="UP001341840">
    <property type="component" value="Unassembled WGS sequence"/>
</dbReference>
<comment type="caution">
    <text evidence="1">The sequence shown here is derived from an EMBL/GenBank/DDBJ whole genome shotgun (WGS) entry which is preliminary data.</text>
</comment>
<accession>A0ABU6QXA9</accession>
<reference evidence="1 2" key="1">
    <citation type="journal article" date="2023" name="Plants (Basel)">
        <title>Bridging the Gap: Combining Genomics and Transcriptomics Approaches to Understand Stylosanthes scabra, an Orphan Legume from the Brazilian Caatinga.</title>
        <authorList>
            <person name="Ferreira-Neto J.R.C."/>
            <person name="da Silva M.D."/>
            <person name="Binneck E."/>
            <person name="de Melo N.F."/>
            <person name="da Silva R.H."/>
            <person name="de Melo A.L.T.M."/>
            <person name="Pandolfi V."/>
            <person name="Bustamante F.O."/>
            <person name="Brasileiro-Vidal A.C."/>
            <person name="Benko-Iseppon A.M."/>
        </authorList>
    </citation>
    <scope>NUCLEOTIDE SEQUENCE [LARGE SCALE GENOMIC DNA]</scope>
    <source>
        <tissue evidence="1">Leaves</tissue>
    </source>
</reference>
<feature type="non-terminal residue" evidence="1">
    <location>
        <position position="1"/>
    </location>
</feature>
<name>A0ABU6QXA9_9FABA</name>
<organism evidence="1 2">
    <name type="scientific">Stylosanthes scabra</name>
    <dbReference type="NCBI Taxonomy" id="79078"/>
    <lineage>
        <taxon>Eukaryota</taxon>
        <taxon>Viridiplantae</taxon>
        <taxon>Streptophyta</taxon>
        <taxon>Embryophyta</taxon>
        <taxon>Tracheophyta</taxon>
        <taxon>Spermatophyta</taxon>
        <taxon>Magnoliopsida</taxon>
        <taxon>eudicotyledons</taxon>
        <taxon>Gunneridae</taxon>
        <taxon>Pentapetalae</taxon>
        <taxon>rosids</taxon>
        <taxon>fabids</taxon>
        <taxon>Fabales</taxon>
        <taxon>Fabaceae</taxon>
        <taxon>Papilionoideae</taxon>
        <taxon>50 kb inversion clade</taxon>
        <taxon>dalbergioids sensu lato</taxon>
        <taxon>Dalbergieae</taxon>
        <taxon>Pterocarpus clade</taxon>
        <taxon>Stylosanthes</taxon>
    </lineage>
</organism>
<dbReference type="EMBL" id="JASCZI010003266">
    <property type="protein sequence ID" value="MED6116740.1"/>
    <property type="molecule type" value="Genomic_DNA"/>
</dbReference>
<evidence type="ECO:0000313" key="2">
    <source>
        <dbReference type="Proteomes" id="UP001341840"/>
    </source>
</evidence>
<proteinExistence type="predicted"/>
<sequence length="70" mass="8292">NIRIILQLPGLEDNSQSYEARKAGNDQRLNYVLIDIGEAFATWKVDREHKPSQLKRKKLNLMTKDWYDFV</sequence>